<organism evidence="3 4">
    <name type="scientific">Antrodiella citrinella</name>
    <dbReference type="NCBI Taxonomy" id="2447956"/>
    <lineage>
        <taxon>Eukaryota</taxon>
        <taxon>Fungi</taxon>
        <taxon>Dikarya</taxon>
        <taxon>Basidiomycota</taxon>
        <taxon>Agaricomycotina</taxon>
        <taxon>Agaricomycetes</taxon>
        <taxon>Polyporales</taxon>
        <taxon>Steccherinaceae</taxon>
        <taxon>Antrodiella</taxon>
    </lineage>
</organism>
<feature type="transmembrane region" description="Helical" evidence="2">
    <location>
        <begin position="48"/>
        <end position="66"/>
    </location>
</feature>
<keyword evidence="2" id="KW-0812">Transmembrane</keyword>
<reference evidence="3 4" key="1">
    <citation type="submission" date="2019-02" db="EMBL/GenBank/DDBJ databases">
        <title>Genome sequencing of the rare red list fungi Antrodiella citrinella (Flaviporus citrinellus).</title>
        <authorList>
            <person name="Buettner E."/>
            <person name="Kellner H."/>
        </authorList>
    </citation>
    <scope>NUCLEOTIDE SEQUENCE [LARGE SCALE GENOMIC DNA]</scope>
    <source>
        <strain evidence="3 4">DSM 108506</strain>
    </source>
</reference>
<evidence type="ECO:0000313" key="3">
    <source>
        <dbReference type="EMBL" id="THH32870.1"/>
    </source>
</evidence>
<protein>
    <submittedName>
        <fullName evidence="3">Uncharacterized protein</fullName>
    </submittedName>
</protein>
<dbReference type="EMBL" id="SGPM01000014">
    <property type="protein sequence ID" value="THH32870.1"/>
    <property type="molecule type" value="Genomic_DNA"/>
</dbReference>
<proteinExistence type="predicted"/>
<keyword evidence="4" id="KW-1185">Reference proteome</keyword>
<feature type="transmembrane region" description="Helical" evidence="2">
    <location>
        <begin position="172"/>
        <end position="193"/>
    </location>
</feature>
<sequence>MQQFPLDKTFIIATWLEALIYGFFFCLFSASVYVNFVLKKSQDTHSKTMFYIGVVMFIIATMHLAMNCYRMIQGYVIHVDEPGGAVAYLGDLRPWHHIFKDTLYATQEIFGDGVGIYRAYVIWNHNWKIIAFPIVLFIASCISGYSVCGLYNTVDPTATVFNPILTQWIKTFYSIAVVQSTLTTGLMAYRIWSTDRRTAHYRTAASTLLPVMKILIESASLLLIVEILLLSLYLANYNAQYILLEIVTPLVGITFTVITIRITLRMSGVLSTPSGNQLSGHHAPPTELASRNAIPMRGIAINITKDVERDGTDSSDKINYDSETGIAPSHRGF</sequence>
<feature type="transmembrane region" description="Helical" evidence="2">
    <location>
        <begin position="12"/>
        <end position="36"/>
    </location>
</feature>
<feature type="transmembrane region" description="Helical" evidence="2">
    <location>
        <begin position="214"/>
        <end position="235"/>
    </location>
</feature>
<feature type="compositionally biased region" description="Basic and acidic residues" evidence="1">
    <location>
        <begin position="309"/>
        <end position="320"/>
    </location>
</feature>
<evidence type="ECO:0000256" key="1">
    <source>
        <dbReference type="SAM" id="MobiDB-lite"/>
    </source>
</evidence>
<feature type="transmembrane region" description="Helical" evidence="2">
    <location>
        <begin position="241"/>
        <end position="264"/>
    </location>
</feature>
<gene>
    <name evidence="3" type="ORF">EUX98_g1344</name>
</gene>
<comment type="caution">
    <text evidence="3">The sequence shown here is derived from an EMBL/GenBank/DDBJ whole genome shotgun (WGS) entry which is preliminary data.</text>
</comment>
<keyword evidence="2" id="KW-1133">Transmembrane helix</keyword>
<dbReference type="OrthoDB" id="3354175at2759"/>
<accession>A0A4S4NA94</accession>
<evidence type="ECO:0000256" key="2">
    <source>
        <dbReference type="SAM" id="Phobius"/>
    </source>
</evidence>
<feature type="region of interest" description="Disordered" evidence="1">
    <location>
        <begin position="309"/>
        <end position="333"/>
    </location>
</feature>
<dbReference type="Proteomes" id="UP000308730">
    <property type="component" value="Unassembled WGS sequence"/>
</dbReference>
<keyword evidence="2" id="KW-0472">Membrane</keyword>
<name>A0A4S4NA94_9APHY</name>
<evidence type="ECO:0000313" key="4">
    <source>
        <dbReference type="Proteomes" id="UP000308730"/>
    </source>
</evidence>
<feature type="transmembrane region" description="Helical" evidence="2">
    <location>
        <begin position="129"/>
        <end position="152"/>
    </location>
</feature>
<dbReference type="AlphaFoldDB" id="A0A4S4NA94"/>